<name>A0ABX7IQP6_9GAMM</name>
<dbReference type="RefSeq" id="WP_205115030.1">
    <property type="nucleotide sequence ID" value="NZ_CP070273.1"/>
</dbReference>
<accession>A0ABX7IQP6</accession>
<proteinExistence type="predicted"/>
<keyword evidence="3" id="KW-1185">Reference proteome</keyword>
<evidence type="ECO:0000256" key="1">
    <source>
        <dbReference type="SAM" id="Phobius"/>
    </source>
</evidence>
<evidence type="ECO:0000313" key="2">
    <source>
        <dbReference type="EMBL" id="QRV24364.1"/>
    </source>
</evidence>
<sequence length="124" mass="14199">MNQSGITYKTHLRQKQRGWIMLEVILCLALFSVVLYVAQRQNAAQWQSTQQANEQLKHTENEQKQASMAQLTGSVNWLGNIQKPLNQTYPDCQRCSGSDLKRWFQASLHHLPESAVITSKQEGE</sequence>
<protein>
    <submittedName>
        <fullName evidence="2">Type II secretion system protein</fullName>
    </submittedName>
</protein>
<evidence type="ECO:0000313" key="3">
    <source>
        <dbReference type="Proteomes" id="UP000644167"/>
    </source>
</evidence>
<keyword evidence="1" id="KW-1133">Transmembrane helix</keyword>
<dbReference type="Proteomes" id="UP000644167">
    <property type="component" value="Chromosome"/>
</dbReference>
<gene>
    <name evidence="2" type="ORF">JSY38_02155</name>
</gene>
<keyword evidence="1" id="KW-0472">Membrane</keyword>
<keyword evidence="1" id="KW-0812">Transmembrane</keyword>
<dbReference type="EMBL" id="CP070273">
    <property type="protein sequence ID" value="QRV24364.1"/>
    <property type="molecule type" value="Genomic_DNA"/>
</dbReference>
<reference evidence="2 3" key="1">
    <citation type="submission" date="2021-02" db="EMBL/GenBank/DDBJ databases">
        <title>The genome of Marinomonas foliarum JZW.</title>
        <authorList>
            <person name="Sun M."/>
        </authorList>
    </citation>
    <scope>NUCLEOTIDE SEQUENCE [LARGE SCALE GENOMIC DNA]</scope>
    <source>
        <strain evidence="2 3">JZW</strain>
    </source>
</reference>
<feature type="transmembrane region" description="Helical" evidence="1">
    <location>
        <begin position="20"/>
        <end position="38"/>
    </location>
</feature>
<organism evidence="2 3">
    <name type="scientific">Marinomonas foliarum</name>
    <dbReference type="NCBI Taxonomy" id="491950"/>
    <lineage>
        <taxon>Bacteria</taxon>
        <taxon>Pseudomonadati</taxon>
        <taxon>Pseudomonadota</taxon>
        <taxon>Gammaproteobacteria</taxon>
        <taxon>Oceanospirillales</taxon>
        <taxon>Oceanospirillaceae</taxon>
        <taxon>Marinomonas</taxon>
    </lineage>
</organism>